<dbReference type="InterPro" id="IPR013783">
    <property type="entry name" value="Ig-like_fold"/>
</dbReference>
<dbReference type="RefSeq" id="WP_283214532.1">
    <property type="nucleotide sequence ID" value="NZ_BAAADH010000012.1"/>
</dbReference>
<gene>
    <name evidence="3" type="ORF">LNAOJCKE_4245</name>
</gene>
<dbReference type="InterPro" id="IPR015202">
    <property type="entry name" value="GO-like_E_set"/>
</dbReference>
<dbReference type="SUPFAM" id="SSF50965">
    <property type="entry name" value="Galactose oxidase, central domain"/>
    <property type="match status" value="1"/>
</dbReference>
<dbReference type="Pfam" id="PF00652">
    <property type="entry name" value="Ricin_B_lectin"/>
    <property type="match status" value="2"/>
</dbReference>
<feature type="domain" description="Ricin B lectin" evidence="2">
    <location>
        <begin position="610"/>
        <end position="746"/>
    </location>
</feature>
<dbReference type="Pfam" id="PF09118">
    <property type="entry name" value="GO-like_E_set"/>
    <property type="match status" value="1"/>
</dbReference>
<protein>
    <recommendedName>
        <fullName evidence="2">Ricin B lectin domain-containing protein</fullName>
    </recommendedName>
</protein>
<accession>A0ABQ4UI78</accession>
<dbReference type="CDD" id="cd00161">
    <property type="entry name" value="beta-trefoil_Ricin-like"/>
    <property type="match status" value="2"/>
</dbReference>
<name>A0ABQ4UI78_9HYPH</name>
<reference evidence="3" key="2">
    <citation type="submission" date="2021-08" db="EMBL/GenBank/DDBJ databases">
        <authorList>
            <person name="Tani A."/>
            <person name="Ola A."/>
            <person name="Ogura Y."/>
            <person name="Katsura K."/>
            <person name="Hayashi T."/>
        </authorList>
    </citation>
    <scope>NUCLEOTIDE SEQUENCE</scope>
    <source>
        <strain evidence="3">NBRC 15686</strain>
    </source>
</reference>
<feature type="domain" description="Ricin B lectin" evidence="2">
    <location>
        <begin position="754"/>
        <end position="893"/>
    </location>
</feature>
<dbReference type="InterPro" id="IPR035992">
    <property type="entry name" value="Ricin_B-like_lectins"/>
</dbReference>
<evidence type="ECO:0000256" key="1">
    <source>
        <dbReference type="SAM" id="MobiDB-lite"/>
    </source>
</evidence>
<dbReference type="SUPFAM" id="SSF81296">
    <property type="entry name" value="E set domains"/>
    <property type="match status" value="1"/>
</dbReference>
<reference evidence="3" key="1">
    <citation type="journal article" date="2021" name="Front. Microbiol.">
        <title>Comprehensive Comparative Genomics and Phenotyping of Methylobacterium Species.</title>
        <authorList>
            <person name="Alessa O."/>
            <person name="Ogura Y."/>
            <person name="Fujitani Y."/>
            <person name="Takami H."/>
            <person name="Hayashi T."/>
            <person name="Sahin N."/>
            <person name="Tani A."/>
        </authorList>
    </citation>
    <scope>NUCLEOTIDE SEQUENCE</scope>
    <source>
        <strain evidence="3">NBRC 15686</strain>
    </source>
</reference>
<dbReference type="InterPro" id="IPR014756">
    <property type="entry name" value="Ig_E-set"/>
</dbReference>
<dbReference type="InterPro" id="IPR037293">
    <property type="entry name" value="Gal_Oxidase_central_sf"/>
</dbReference>
<evidence type="ECO:0000259" key="2">
    <source>
        <dbReference type="SMART" id="SM00458"/>
    </source>
</evidence>
<dbReference type="CDD" id="cd02851">
    <property type="entry name" value="E_set_GO_C"/>
    <property type="match status" value="1"/>
</dbReference>
<dbReference type="Gene3D" id="2.60.40.10">
    <property type="entry name" value="Immunoglobulins"/>
    <property type="match status" value="1"/>
</dbReference>
<dbReference type="PROSITE" id="PS50231">
    <property type="entry name" value="RICIN_B_LECTIN"/>
    <property type="match status" value="2"/>
</dbReference>
<sequence>MTRPNPAEGRWRAHARRTALFSATMLAGGLHSAEAARFGIVVDPVQDPLFAGLQIPDSAPTLGMWSGVRDWPMNAIHMGLLPSGKVVSFGTASGKPEIQDGRTFAIWNPYTGLDRNSHVILLGPRRVNSFCAAQAFQADGSLLIPGGIFEDGNDKGSAVLNAAANRVTATTAQLANDRYYSTMLTLPNGQQVIVGGSYPYLGGWADPNGDIGRGWMTGMTPEVYDGTRWRSLFGANSREAFGPDFNRFWYPRAWIAPNGQVFGISSEKMWYLDTAGNGSVRTLPFRQAQHEARTAIEAPNVGPNSTAAMYEPGKIIQVGGNAYSNGEGFLSSSRATLIDINGDTPVLTETAPMSTGRSWANATVLPTGQVLVTGGSRYNDRGGGDVVLSSESWDPKTGRWSVGASGAVYRGYHSSALLLQNGALVIAGGGAPGPVVNENAEFYYPPYLFTQVDGRAVLAPRPQILSLTTNRLQYGQTMQFELGSRDEIAEVVLIGLSQVTHSFNFTQRRYPVTFTQTDQTVSLKGPPSGNVAPPGYYQLIAIDRKGVPSPGVILAVGPVAAPPQSATPIFGTPATPGGGTGPIADSGSEPGGPNPGTDPGTGPGSSPGTDGIPLKAAHSGLCLAVPAGNGNDGAPVTQQACTGTAEQLWRVRATAGGSALVNAATGKCLDMSLARPPAGPGTQVFQWACHGGTNQAWTTRAQGGGNAYVSVAANLCLDVLGATPQAGAGTVVWACHGGGNQTFSGTATGGGTGNTAGIPLRAAHSGLCLSVPAGNGNDGAPVTQQACTGAAEQRWRVRATAGGSALVNAASGKCLDVSLLRPPVANGTEVFQWACHGGANQAWTTRAQGGGNALTTAATPNLCLDVLGIAPQPGATTAVWACHGGGNQTFSSATLTQ</sequence>
<dbReference type="InterPro" id="IPR011043">
    <property type="entry name" value="Gal_Oxase/kelch_b-propeller"/>
</dbReference>
<dbReference type="EMBL" id="BPRC01000020">
    <property type="protein sequence ID" value="GJE67021.1"/>
    <property type="molecule type" value="Genomic_DNA"/>
</dbReference>
<dbReference type="InterPro" id="IPR000772">
    <property type="entry name" value="Ricin_B_lectin"/>
</dbReference>
<dbReference type="SUPFAM" id="SSF50370">
    <property type="entry name" value="Ricin B-like lectins"/>
    <property type="match status" value="2"/>
</dbReference>
<comment type="caution">
    <text evidence="3">The sequence shown here is derived from an EMBL/GenBank/DDBJ whole genome shotgun (WGS) entry which is preliminary data.</text>
</comment>
<dbReference type="PANTHER" id="PTHR32208">
    <property type="entry name" value="SECRETED PROTEIN-RELATED"/>
    <property type="match status" value="1"/>
</dbReference>
<feature type="region of interest" description="Disordered" evidence="1">
    <location>
        <begin position="566"/>
        <end position="613"/>
    </location>
</feature>
<evidence type="ECO:0000313" key="4">
    <source>
        <dbReference type="Proteomes" id="UP001055039"/>
    </source>
</evidence>
<evidence type="ECO:0000313" key="3">
    <source>
        <dbReference type="EMBL" id="GJE67021.1"/>
    </source>
</evidence>
<dbReference type="Gene3D" id="2.130.10.80">
    <property type="entry name" value="Galactose oxidase/kelch, beta-propeller"/>
    <property type="match status" value="1"/>
</dbReference>
<proteinExistence type="predicted"/>
<dbReference type="PANTHER" id="PTHR32208:SF21">
    <property type="entry name" value="LOW QUALITY PROTEIN: ALDEHYDE OXIDASE GLOX-LIKE"/>
    <property type="match status" value="1"/>
</dbReference>
<feature type="compositionally biased region" description="Low complexity" evidence="1">
    <location>
        <begin position="566"/>
        <end position="575"/>
    </location>
</feature>
<keyword evidence="4" id="KW-1185">Reference proteome</keyword>
<dbReference type="SMART" id="SM00458">
    <property type="entry name" value="RICIN"/>
    <property type="match status" value="2"/>
</dbReference>
<dbReference type="Proteomes" id="UP001055039">
    <property type="component" value="Unassembled WGS sequence"/>
</dbReference>
<dbReference type="Gene3D" id="2.80.10.50">
    <property type="match status" value="2"/>
</dbReference>
<organism evidence="3 4">
    <name type="scientific">Methylorubrum aminovorans</name>
    <dbReference type="NCBI Taxonomy" id="269069"/>
    <lineage>
        <taxon>Bacteria</taxon>
        <taxon>Pseudomonadati</taxon>
        <taxon>Pseudomonadota</taxon>
        <taxon>Alphaproteobacteria</taxon>
        <taxon>Hyphomicrobiales</taxon>
        <taxon>Methylobacteriaceae</taxon>
        <taxon>Methylorubrum</taxon>
    </lineage>
</organism>